<organism evidence="3 4">
    <name type="scientific">Corynebacterium atypicum</name>
    <dbReference type="NCBI Taxonomy" id="191610"/>
    <lineage>
        <taxon>Bacteria</taxon>
        <taxon>Bacillati</taxon>
        <taxon>Actinomycetota</taxon>
        <taxon>Actinomycetes</taxon>
        <taxon>Mycobacteriales</taxon>
        <taxon>Corynebacteriaceae</taxon>
        <taxon>Corynebacterium</taxon>
    </lineage>
</organism>
<proteinExistence type="predicted"/>
<feature type="chain" id="PRO_5045233524" description="Secreted protein" evidence="2">
    <location>
        <begin position="42"/>
        <end position="268"/>
    </location>
</feature>
<keyword evidence="2" id="KW-0732">Signal</keyword>
<evidence type="ECO:0000256" key="2">
    <source>
        <dbReference type="SAM" id="SignalP"/>
    </source>
</evidence>
<feature type="region of interest" description="Disordered" evidence="1">
    <location>
        <begin position="44"/>
        <end position="64"/>
    </location>
</feature>
<evidence type="ECO:0000313" key="4">
    <source>
        <dbReference type="Proteomes" id="UP000028504"/>
    </source>
</evidence>
<keyword evidence="4" id="KW-1185">Reference proteome</keyword>
<evidence type="ECO:0000256" key="1">
    <source>
        <dbReference type="SAM" id="MobiDB-lite"/>
    </source>
</evidence>
<feature type="signal peptide" evidence="2">
    <location>
        <begin position="1"/>
        <end position="41"/>
    </location>
</feature>
<dbReference type="EMBL" id="CP008944">
    <property type="protein sequence ID" value="AIG64366.1"/>
    <property type="molecule type" value="Genomic_DNA"/>
</dbReference>
<gene>
    <name evidence="3" type="ORF">CATYP_06905</name>
</gene>
<accession>A0ABM5QNI0</accession>
<reference evidence="3 4" key="1">
    <citation type="submission" date="2014-07" db="EMBL/GenBank/DDBJ databases">
        <title>Complete genome sequence of Corynebacterium atypicum DSM 44849: identifiction of the mycolic acid biosynthesis genes.</title>
        <authorList>
            <person name="Tippelt A."/>
            <person name="Mollmann S."/>
            <person name="Albersmeier A."/>
            <person name="Jaenicke S."/>
            <person name="Ruckert C."/>
            <person name="Tauch A."/>
        </authorList>
    </citation>
    <scope>NUCLEOTIDE SEQUENCE [LARGE SCALE GENOMIC DNA]</scope>
    <source>
        <strain evidence="3 4">R2070</strain>
    </source>
</reference>
<sequence>MINVLFPALRPARRTAHRRGYLSCAAAVTACVLIAPQFAPAAAQSAHSPGTGTPPAASSSGPTGSIAPASIPAALSSANPLDELGRPRPELLEQARQFAHQPWVPPEVRDILLSAVAFFAGTGETGVDLPDNAPEFTQFYWPTVAGRCIGGELDSVGSALAVRGPSEIPAPGAAAGETTFLFTALGTAPAAADQGEMAVDWVNLYSLQFGHTPLRNHGINPEGPATISGTAATGTSPVAAVLRGTVHTGDGPCTFQPTAAFLPARHEG</sequence>
<evidence type="ECO:0000313" key="3">
    <source>
        <dbReference type="EMBL" id="AIG64366.1"/>
    </source>
</evidence>
<name>A0ABM5QNI0_9CORY</name>
<dbReference type="Proteomes" id="UP000028504">
    <property type="component" value="Chromosome"/>
</dbReference>
<evidence type="ECO:0008006" key="5">
    <source>
        <dbReference type="Google" id="ProtNLM"/>
    </source>
</evidence>
<protein>
    <recommendedName>
        <fullName evidence="5">Secreted protein</fullName>
    </recommendedName>
</protein>